<dbReference type="PANTHER" id="PTHR43739:SF5">
    <property type="entry name" value="EXO-ALPHA-SIALIDASE"/>
    <property type="match status" value="1"/>
</dbReference>
<feature type="transmembrane region" description="Helical" evidence="1">
    <location>
        <begin position="5"/>
        <end position="24"/>
    </location>
</feature>
<dbReference type="SUPFAM" id="SSF50939">
    <property type="entry name" value="Sialidases"/>
    <property type="match status" value="1"/>
</dbReference>
<keyword evidence="1" id="KW-0472">Membrane</keyword>
<organism evidence="2 3">
    <name type="scientific">Candidatus Giovannonibacteria bacterium GW2011_GWF2_42_19</name>
    <dbReference type="NCBI Taxonomy" id="1618659"/>
    <lineage>
        <taxon>Bacteria</taxon>
        <taxon>Candidatus Giovannoniibacteriota</taxon>
    </lineage>
</organism>
<keyword evidence="1" id="KW-1133">Transmembrane helix</keyword>
<evidence type="ECO:0000313" key="2">
    <source>
        <dbReference type="EMBL" id="KKS48299.1"/>
    </source>
</evidence>
<dbReference type="InterPro" id="IPR015943">
    <property type="entry name" value="WD40/YVTN_repeat-like_dom_sf"/>
</dbReference>
<evidence type="ECO:0008006" key="4">
    <source>
        <dbReference type="Google" id="ProtNLM"/>
    </source>
</evidence>
<dbReference type="InterPro" id="IPR052025">
    <property type="entry name" value="Xyloglucanase_GH74"/>
</dbReference>
<evidence type="ECO:0000256" key="1">
    <source>
        <dbReference type="SAM" id="Phobius"/>
    </source>
</evidence>
<dbReference type="EMBL" id="LCDF01000010">
    <property type="protein sequence ID" value="KKS48299.1"/>
    <property type="molecule type" value="Genomic_DNA"/>
</dbReference>
<evidence type="ECO:0000313" key="3">
    <source>
        <dbReference type="Proteomes" id="UP000034036"/>
    </source>
</evidence>
<protein>
    <recommendedName>
        <fullName evidence="4">Sortilin N-terminal domain-containing protein</fullName>
    </recommendedName>
</protein>
<name>A0A0G0ZHZ4_9BACT</name>
<gene>
    <name evidence="2" type="ORF">UV11_C0010G0030</name>
</gene>
<reference evidence="2" key="1">
    <citation type="journal article" date="2015" name="Nature">
        <title>rRNA introns, odd ribosomes, and small enigmatic genomes across a large radiation of phyla.</title>
        <authorList>
            <person name="Brown C.T."/>
            <person name="Hug L.A."/>
            <person name="Thomas B.C."/>
            <person name="Sharon I."/>
            <person name="Castelle C.J."/>
            <person name="Singh A."/>
            <person name="Wilkins M.J."/>
            <person name="Williams K.H."/>
            <person name="Banfield J.F."/>
        </authorList>
    </citation>
    <scope>NUCLEOTIDE SEQUENCE [LARGE SCALE GENOMIC DNA]</scope>
</reference>
<accession>A0A0G0ZHZ4</accession>
<dbReference type="InterPro" id="IPR036278">
    <property type="entry name" value="Sialidase_sf"/>
</dbReference>
<dbReference type="Proteomes" id="UP000034036">
    <property type="component" value="Unassembled WGS sequence"/>
</dbReference>
<sequence length="344" mass="38060">MKVFIAIVLIIFTVIVIIFVTPIINRQSPQAAATGGTLYKSEDDGENWQGISKFQGGDISKILIDAEDKDFLIIGTSKRGLWRVHRDGSEVTRYLEALGDGAKISNILNPAYSRNLRALTFYQKRGHVISYVGDKQKELLFAPLDNFGFISGFEFGGGRIIKIAGSDGSLFQSTDKGEAWTVIARFGEGIAFMEVNPENFNEIWVVNGKGSLYHSEDGGRDWEDFTRSLNNFSNSKKTRAIAYDAKSGTFYHASNYGLLKSFDNGRNFEQVKMTVPPSSLPITAIAANPTSNEKIYAASLNQLFISDDAGQTWRSRRLNVKGVISQILLDPSNSRRIFIGLSGL</sequence>
<proteinExistence type="predicted"/>
<dbReference type="AlphaFoldDB" id="A0A0G0ZHZ4"/>
<dbReference type="Gene3D" id="2.130.10.10">
    <property type="entry name" value="YVTN repeat-like/Quinoprotein amine dehydrogenase"/>
    <property type="match status" value="2"/>
</dbReference>
<dbReference type="InterPro" id="IPR002860">
    <property type="entry name" value="BNR_rpt"/>
</dbReference>
<dbReference type="STRING" id="1618659.UV11_C0010G0030"/>
<keyword evidence="1" id="KW-0812">Transmembrane</keyword>
<dbReference type="PANTHER" id="PTHR43739">
    <property type="entry name" value="XYLOGLUCANASE (EUROFUNG)"/>
    <property type="match status" value="1"/>
</dbReference>
<dbReference type="GO" id="GO:0010411">
    <property type="term" value="P:xyloglucan metabolic process"/>
    <property type="evidence" value="ECO:0007669"/>
    <property type="project" value="TreeGrafter"/>
</dbReference>
<comment type="caution">
    <text evidence="2">The sequence shown here is derived from an EMBL/GenBank/DDBJ whole genome shotgun (WGS) entry which is preliminary data.</text>
</comment>
<dbReference type="Pfam" id="PF02012">
    <property type="entry name" value="BNR"/>
    <property type="match status" value="1"/>
</dbReference>